<dbReference type="Proteomes" id="UP001361570">
    <property type="component" value="Unassembled WGS sequence"/>
</dbReference>
<feature type="region of interest" description="Disordered" evidence="1">
    <location>
        <begin position="87"/>
        <end position="127"/>
    </location>
</feature>
<sequence length="127" mass="13926">MADRKRKRTIIGSTEIPCPHCGGGPLILTSSRYRKRLRDVLNPRFDAKVAYREVCQACRMRFTVSTDVRPGVVRSAALTPAAPAPLFAAADEPAPEDDAPVRPATPIRSSKPTQAAFFTDDDELDED</sequence>
<protein>
    <submittedName>
        <fullName evidence="2">Uncharacterized protein</fullName>
    </submittedName>
</protein>
<proteinExistence type="predicted"/>
<evidence type="ECO:0000256" key="1">
    <source>
        <dbReference type="SAM" id="MobiDB-lite"/>
    </source>
</evidence>
<reference evidence="2 3" key="1">
    <citation type="submission" date="2024-03" db="EMBL/GenBank/DDBJ databases">
        <title>Draft genome sequence of Klenkia sp. LSe6-5.</title>
        <authorList>
            <person name="Duangmal K."/>
            <person name="Chantavorakit T."/>
        </authorList>
    </citation>
    <scope>NUCLEOTIDE SEQUENCE [LARGE SCALE GENOMIC DNA]</scope>
    <source>
        <strain evidence="2 3">LSe6-5</strain>
    </source>
</reference>
<comment type="caution">
    <text evidence="2">The sequence shown here is derived from an EMBL/GenBank/DDBJ whole genome shotgun (WGS) entry which is preliminary data.</text>
</comment>
<dbReference type="RefSeq" id="WP_336405319.1">
    <property type="nucleotide sequence ID" value="NZ_JBAPLU010000018.1"/>
</dbReference>
<accession>A0ABU8DXH4</accession>
<name>A0ABU8DXH4_9ACTN</name>
<organism evidence="2 3">
    <name type="scientific">Klenkia sesuvii</name>
    <dbReference type="NCBI Taxonomy" id="3103137"/>
    <lineage>
        <taxon>Bacteria</taxon>
        <taxon>Bacillati</taxon>
        <taxon>Actinomycetota</taxon>
        <taxon>Actinomycetes</taxon>
        <taxon>Geodermatophilales</taxon>
        <taxon>Geodermatophilaceae</taxon>
        <taxon>Klenkia</taxon>
    </lineage>
</organism>
<evidence type="ECO:0000313" key="3">
    <source>
        <dbReference type="Proteomes" id="UP001361570"/>
    </source>
</evidence>
<evidence type="ECO:0000313" key="2">
    <source>
        <dbReference type="EMBL" id="MEI4273196.1"/>
    </source>
</evidence>
<gene>
    <name evidence="2" type="ORF">TEK04_15830</name>
</gene>
<dbReference type="EMBL" id="JBAPLU010000018">
    <property type="protein sequence ID" value="MEI4273196.1"/>
    <property type="molecule type" value="Genomic_DNA"/>
</dbReference>
<keyword evidence="3" id="KW-1185">Reference proteome</keyword>